<sequence>MSWAQEVCIKSGIPTEQLEQTAFHSLTGRDLFTYTHPQYCRLLGSPLGGRVLHQRLHQEIRPNHVVQEQQQLQQQQYDDEDERGSSPLIFQELQNVKNEKEFGDFESIEALHSSLSSHPSPSYLSPHPSPSSLSPHPFPSLTPHSPRPSSSYSPYLFYLHTPPPSILPPPL</sequence>
<evidence type="ECO:0000313" key="2">
    <source>
        <dbReference type="EMBL" id="KAK4326936.1"/>
    </source>
</evidence>
<reference evidence="2" key="1">
    <citation type="submission" date="2023-11" db="EMBL/GenBank/DDBJ databases">
        <title>Genome assemblies of two species of porcelain crab, Petrolisthes cinctipes and Petrolisthes manimaculis (Anomura: Porcellanidae).</title>
        <authorList>
            <person name="Angst P."/>
        </authorList>
    </citation>
    <scope>NUCLEOTIDE SEQUENCE</scope>
    <source>
        <strain evidence="2">PB745_02</strain>
        <tissue evidence="2">Gill</tissue>
    </source>
</reference>
<proteinExistence type="predicted"/>
<feature type="region of interest" description="Disordered" evidence="1">
    <location>
        <begin position="67"/>
        <end position="86"/>
    </location>
</feature>
<evidence type="ECO:0000256" key="1">
    <source>
        <dbReference type="SAM" id="MobiDB-lite"/>
    </source>
</evidence>
<evidence type="ECO:0000313" key="3">
    <source>
        <dbReference type="Proteomes" id="UP001292094"/>
    </source>
</evidence>
<comment type="caution">
    <text evidence="2">The sequence shown here is derived from an EMBL/GenBank/DDBJ whole genome shotgun (WGS) entry which is preliminary data.</text>
</comment>
<feature type="compositionally biased region" description="Low complexity" evidence="1">
    <location>
        <begin position="67"/>
        <end position="76"/>
    </location>
</feature>
<dbReference type="EMBL" id="JAWZYT010000180">
    <property type="protein sequence ID" value="KAK4326936.1"/>
    <property type="molecule type" value="Genomic_DNA"/>
</dbReference>
<dbReference type="AlphaFoldDB" id="A0AAE1QI98"/>
<gene>
    <name evidence="2" type="ORF">Pmani_002540</name>
</gene>
<name>A0AAE1QI98_9EUCA</name>
<keyword evidence="3" id="KW-1185">Reference proteome</keyword>
<protein>
    <submittedName>
        <fullName evidence="2">Uncharacterized protein</fullName>
    </submittedName>
</protein>
<accession>A0AAE1QI98</accession>
<feature type="region of interest" description="Disordered" evidence="1">
    <location>
        <begin position="116"/>
        <end position="155"/>
    </location>
</feature>
<organism evidence="2 3">
    <name type="scientific">Petrolisthes manimaculis</name>
    <dbReference type="NCBI Taxonomy" id="1843537"/>
    <lineage>
        <taxon>Eukaryota</taxon>
        <taxon>Metazoa</taxon>
        <taxon>Ecdysozoa</taxon>
        <taxon>Arthropoda</taxon>
        <taxon>Crustacea</taxon>
        <taxon>Multicrustacea</taxon>
        <taxon>Malacostraca</taxon>
        <taxon>Eumalacostraca</taxon>
        <taxon>Eucarida</taxon>
        <taxon>Decapoda</taxon>
        <taxon>Pleocyemata</taxon>
        <taxon>Anomura</taxon>
        <taxon>Galatheoidea</taxon>
        <taxon>Porcellanidae</taxon>
        <taxon>Petrolisthes</taxon>
    </lineage>
</organism>
<dbReference type="Proteomes" id="UP001292094">
    <property type="component" value="Unassembled WGS sequence"/>
</dbReference>